<keyword evidence="2 3" id="KW-0129">CBS domain</keyword>
<dbReference type="Proteomes" id="UP000269721">
    <property type="component" value="Unassembled WGS sequence"/>
</dbReference>
<evidence type="ECO:0000313" key="5">
    <source>
        <dbReference type="EMBL" id="RKO89536.1"/>
    </source>
</evidence>
<dbReference type="EMBL" id="KZ996033">
    <property type="protein sequence ID" value="RKO89536.1"/>
    <property type="molecule type" value="Genomic_DNA"/>
</dbReference>
<dbReference type="AlphaFoldDB" id="A0A4P9WGF2"/>
<evidence type="ECO:0000256" key="1">
    <source>
        <dbReference type="ARBA" id="ARBA00022737"/>
    </source>
</evidence>
<gene>
    <name evidence="5" type="ORF">BDK51DRAFT_34071</name>
</gene>
<dbReference type="PANTHER" id="PTHR13780:SF128">
    <property type="entry name" value="CBS DOMAIN-CONTAINING PROTEIN"/>
    <property type="match status" value="1"/>
</dbReference>
<dbReference type="GO" id="GO:0005634">
    <property type="term" value="C:nucleus"/>
    <property type="evidence" value="ECO:0007669"/>
    <property type="project" value="TreeGrafter"/>
</dbReference>
<dbReference type="Pfam" id="PF00571">
    <property type="entry name" value="CBS"/>
    <property type="match status" value="2"/>
</dbReference>
<dbReference type="InterPro" id="IPR050511">
    <property type="entry name" value="AMPK_gamma/SDS23_families"/>
</dbReference>
<evidence type="ECO:0000313" key="6">
    <source>
        <dbReference type="Proteomes" id="UP000269721"/>
    </source>
</evidence>
<proteinExistence type="predicted"/>
<keyword evidence="1" id="KW-0677">Repeat</keyword>
<evidence type="ECO:0000256" key="2">
    <source>
        <dbReference type="ARBA" id="ARBA00023122"/>
    </source>
</evidence>
<evidence type="ECO:0000256" key="3">
    <source>
        <dbReference type="PROSITE-ProRule" id="PRU00703"/>
    </source>
</evidence>
<name>A0A4P9WGF2_9FUNG</name>
<dbReference type="InterPro" id="IPR046342">
    <property type="entry name" value="CBS_dom_sf"/>
</dbReference>
<accession>A0A4P9WGF2</accession>
<protein>
    <recommendedName>
        <fullName evidence="4">CBS domain-containing protein</fullName>
    </recommendedName>
</protein>
<dbReference type="GO" id="GO:0005737">
    <property type="term" value="C:cytoplasm"/>
    <property type="evidence" value="ECO:0007669"/>
    <property type="project" value="TreeGrafter"/>
</dbReference>
<dbReference type="PANTHER" id="PTHR13780">
    <property type="entry name" value="AMP-ACTIVATED PROTEIN KINASE, GAMMA REGULATORY SUBUNIT"/>
    <property type="match status" value="1"/>
</dbReference>
<organism evidence="5 6">
    <name type="scientific">Blyttiomyces helicus</name>
    <dbReference type="NCBI Taxonomy" id="388810"/>
    <lineage>
        <taxon>Eukaryota</taxon>
        <taxon>Fungi</taxon>
        <taxon>Fungi incertae sedis</taxon>
        <taxon>Chytridiomycota</taxon>
        <taxon>Chytridiomycota incertae sedis</taxon>
        <taxon>Chytridiomycetes</taxon>
        <taxon>Chytridiomycetes incertae sedis</taxon>
        <taxon>Blyttiomyces</taxon>
    </lineage>
</organism>
<reference evidence="6" key="1">
    <citation type="journal article" date="2018" name="Nat. Microbiol.">
        <title>Leveraging single-cell genomics to expand the fungal tree of life.</title>
        <authorList>
            <person name="Ahrendt S.R."/>
            <person name="Quandt C.A."/>
            <person name="Ciobanu D."/>
            <person name="Clum A."/>
            <person name="Salamov A."/>
            <person name="Andreopoulos B."/>
            <person name="Cheng J.F."/>
            <person name="Woyke T."/>
            <person name="Pelin A."/>
            <person name="Henrissat B."/>
            <person name="Reynolds N.K."/>
            <person name="Benny G.L."/>
            <person name="Smith M.E."/>
            <person name="James T.Y."/>
            <person name="Grigoriev I.V."/>
        </authorList>
    </citation>
    <scope>NUCLEOTIDE SEQUENCE [LARGE SCALE GENOMIC DNA]</scope>
</reference>
<dbReference type="Gene3D" id="3.10.580.10">
    <property type="entry name" value="CBS-domain"/>
    <property type="match status" value="2"/>
</dbReference>
<evidence type="ECO:0000259" key="4">
    <source>
        <dbReference type="PROSITE" id="PS51371"/>
    </source>
</evidence>
<keyword evidence="6" id="KW-1185">Reference proteome</keyword>
<sequence>MTIDAAKPGAPSALPLKRYTLEDIIFAKKSAGRPTTLIDISCDSTILDALRLLRDNKILATAVYGKKGRWLGAGESNVITKGDKQYIGMLSILDIVLYLMNLPSSSSHRNDTLSSIKTAALIGRSDEGLSLWVELPDAPLATSLEPMFKGVHRVLVPNFETTEPGASAEATQQGIPSLYRVVTQTDVARFLLKACNPAVLSGTIGDAGLGTAAVAASSAMGNARDVLADMAAHAISAVPVVDGAGVLIGTLSVADLGWKLAEEGQQTGLHPLVGLVAELESITVGDFLKKVKGRVAGKSAVTCRLDSSVGEVLRLCVVQKVHRVWVCGQDGVPFGVVSLSDLIQHVVEQGREPPEGD</sequence>
<dbReference type="OrthoDB" id="449052at2759"/>
<dbReference type="PROSITE" id="PS51371">
    <property type="entry name" value="CBS"/>
    <property type="match status" value="1"/>
</dbReference>
<dbReference type="SMART" id="SM00116">
    <property type="entry name" value="CBS"/>
    <property type="match status" value="2"/>
</dbReference>
<dbReference type="SUPFAM" id="SSF54631">
    <property type="entry name" value="CBS-domain pair"/>
    <property type="match status" value="2"/>
</dbReference>
<feature type="domain" description="CBS" evidence="4">
    <location>
        <begin position="296"/>
        <end position="355"/>
    </location>
</feature>
<dbReference type="InterPro" id="IPR000644">
    <property type="entry name" value="CBS_dom"/>
</dbReference>